<dbReference type="RefSeq" id="WP_101499934.1">
    <property type="nucleotide sequence ID" value="NZ_CP025583.1"/>
</dbReference>
<evidence type="ECO:0000313" key="7">
    <source>
        <dbReference type="EMBL" id="AUM74588.1"/>
    </source>
</evidence>
<keyword evidence="8" id="KW-1185">Reference proteome</keyword>
<dbReference type="InterPro" id="IPR008816">
    <property type="entry name" value="Gly_zipper_2TM_dom"/>
</dbReference>
<comment type="subcellular location">
    <subcellularLocation>
        <location evidence="1">Cell outer membrane</location>
        <topology evidence="1">Lipid-anchor</topology>
    </subcellularLocation>
</comment>
<evidence type="ECO:0000259" key="6">
    <source>
        <dbReference type="Pfam" id="PF05433"/>
    </source>
</evidence>
<dbReference type="GO" id="GO:0009279">
    <property type="term" value="C:cell outer membrane"/>
    <property type="evidence" value="ECO:0007669"/>
    <property type="project" value="UniProtKB-SubCell"/>
</dbReference>
<evidence type="ECO:0000256" key="2">
    <source>
        <dbReference type="ARBA" id="ARBA00008681"/>
    </source>
</evidence>
<gene>
    <name evidence="7" type="ORF">CYR75_10120</name>
</gene>
<evidence type="ECO:0000313" key="8">
    <source>
        <dbReference type="Proteomes" id="UP000234882"/>
    </source>
</evidence>
<sequence>MKRTAGFAVVAAMSIFALAGCSDNQGINAGTGALIGAAAGNQIGKGSGRTAATLVGAAVGTQVGAMQPTNKTCTFRNTQTGQTYQAPC</sequence>
<evidence type="ECO:0000256" key="4">
    <source>
        <dbReference type="ARBA" id="ARBA00023288"/>
    </source>
</evidence>
<organism evidence="7 8">
    <name type="scientific">Paracoccus jeotgali</name>
    <dbReference type="NCBI Taxonomy" id="2065379"/>
    <lineage>
        <taxon>Bacteria</taxon>
        <taxon>Pseudomonadati</taxon>
        <taxon>Pseudomonadota</taxon>
        <taxon>Alphaproteobacteria</taxon>
        <taxon>Rhodobacterales</taxon>
        <taxon>Paracoccaceae</taxon>
        <taxon>Paracoccus</taxon>
    </lineage>
</organism>
<name>A0A2K9MG22_9RHOB</name>
<protein>
    <recommendedName>
        <fullName evidence="3">17 kDa surface antigen</fullName>
    </recommendedName>
</protein>
<evidence type="ECO:0000256" key="5">
    <source>
        <dbReference type="SAM" id="SignalP"/>
    </source>
</evidence>
<evidence type="ECO:0000256" key="1">
    <source>
        <dbReference type="ARBA" id="ARBA00004459"/>
    </source>
</evidence>
<keyword evidence="4" id="KW-0449">Lipoprotein</keyword>
<feature type="signal peptide" evidence="5">
    <location>
        <begin position="1"/>
        <end position="19"/>
    </location>
</feature>
<dbReference type="Pfam" id="PF05433">
    <property type="entry name" value="Rick_17kDa_Anti"/>
    <property type="match status" value="1"/>
</dbReference>
<evidence type="ECO:0000256" key="3">
    <source>
        <dbReference type="ARBA" id="ARBA00015281"/>
    </source>
</evidence>
<proteinExistence type="inferred from homology"/>
<dbReference type="EMBL" id="CP025583">
    <property type="protein sequence ID" value="AUM74588.1"/>
    <property type="molecule type" value="Genomic_DNA"/>
</dbReference>
<comment type="similarity">
    <text evidence="2">Belongs to the rickettsiale 17 kDa surface antigen family.</text>
</comment>
<dbReference type="Proteomes" id="UP000234882">
    <property type="component" value="Chromosome"/>
</dbReference>
<keyword evidence="5" id="KW-0732">Signal</keyword>
<dbReference type="AlphaFoldDB" id="A0A2K9MG22"/>
<dbReference type="KEGG" id="paru:CYR75_10120"/>
<accession>A0A2K9MG22</accession>
<feature type="domain" description="Glycine zipper 2TM" evidence="6">
    <location>
        <begin position="29"/>
        <end position="65"/>
    </location>
</feature>
<reference evidence="8" key="1">
    <citation type="submission" date="2017-12" db="EMBL/GenBank/DDBJ databases">
        <title>Genomic analysis of Paracoccus sp. CBA4604.</title>
        <authorList>
            <person name="Roh S.W."/>
            <person name="Kim J.Y."/>
            <person name="Kim J.S."/>
        </authorList>
    </citation>
    <scope>NUCLEOTIDE SEQUENCE [LARGE SCALE GENOMIC DNA]</scope>
    <source>
        <strain evidence="8">CBA4604</strain>
    </source>
</reference>
<dbReference type="PROSITE" id="PS51257">
    <property type="entry name" value="PROKAR_LIPOPROTEIN"/>
    <property type="match status" value="1"/>
</dbReference>
<feature type="chain" id="PRO_5014927563" description="17 kDa surface antigen" evidence="5">
    <location>
        <begin position="20"/>
        <end position="88"/>
    </location>
</feature>